<evidence type="ECO:0000313" key="8">
    <source>
        <dbReference type="EMBL" id="GGD11679.1"/>
    </source>
</evidence>
<dbReference type="GO" id="GO:0016787">
    <property type="term" value="F:hydrolase activity"/>
    <property type="evidence" value="ECO:0007669"/>
    <property type="project" value="UniProtKB-KW"/>
</dbReference>
<dbReference type="InterPro" id="IPR018171">
    <property type="entry name" value="Pept_tRNA_hydro_CS"/>
</dbReference>
<dbReference type="Proteomes" id="UP000638188">
    <property type="component" value="Unassembled WGS sequence"/>
</dbReference>
<dbReference type="EC" id="3.1.1.29" evidence="1 7"/>
<feature type="binding site" evidence="7">
    <location>
        <position position="80"/>
    </location>
    <ligand>
        <name>tRNA</name>
        <dbReference type="ChEBI" id="CHEBI:17843"/>
    </ligand>
</feature>
<dbReference type="CDD" id="cd00462">
    <property type="entry name" value="PTH"/>
    <property type="match status" value="1"/>
</dbReference>
<dbReference type="PROSITE" id="PS01196">
    <property type="entry name" value="PEPT_TRNA_HYDROL_2"/>
    <property type="match status" value="1"/>
</dbReference>
<gene>
    <name evidence="7 8" type="primary">pth</name>
    <name evidence="8" type="ORF">GCM10007418_33350</name>
</gene>
<keyword evidence="4 7" id="KW-0694">RNA-binding</keyword>
<dbReference type="PANTHER" id="PTHR17224">
    <property type="entry name" value="PEPTIDYL-TRNA HYDROLASE"/>
    <property type="match status" value="1"/>
</dbReference>
<proteinExistence type="inferred from homology"/>
<keyword evidence="2 7" id="KW-0820">tRNA-binding</keyword>
<evidence type="ECO:0000256" key="4">
    <source>
        <dbReference type="ARBA" id="ARBA00022884"/>
    </source>
</evidence>
<comment type="caution">
    <text evidence="8">The sequence shown here is derived from an EMBL/GenBank/DDBJ whole genome shotgun (WGS) entry which is preliminary data.</text>
</comment>
<dbReference type="PANTHER" id="PTHR17224:SF1">
    <property type="entry name" value="PEPTIDYL-TRNA HYDROLASE"/>
    <property type="match status" value="1"/>
</dbReference>
<dbReference type="HAMAP" id="MF_00083">
    <property type="entry name" value="Pept_tRNA_hydro_bact"/>
    <property type="match status" value="1"/>
</dbReference>
<dbReference type="Pfam" id="PF01195">
    <property type="entry name" value="Pept_tRNA_hydro"/>
    <property type="match status" value="1"/>
</dbReference>
<dbReference type="SUPFAM" id="SSF53178">
    <property type="entry name" value="Peptidyl-tRNA hydrolase-like"/>
    <property type="match status" value="1"/>
</dbReference>
<evidence type="ECO:0000256" key="1">
    <source>
        <dbReference type="ARBA" id="ARBA00013260"/>
    </source>
</evidence>
<evidence type="ECO:0000256" key="2">
    <source>
        <dbReference type="ARBA" id="ARBA00022555"/>
    </source>
</evidence>
<evidence type="ECO:0000256" key="3">
    <source>
        <dbReference type="ARBA" id="ARBA00022801"/>
    </source>
</evidence>
<comment type="subunit">
    <text evidence="7">Monomer.</text>
</comment>
<evidence type="ECO:0000256" key="6">
    <source>
        <dbReference type="ARBA" id="ARBA00050038"/>
    </source>
</evidence>
<protein>
    <recommendedName>
        <fullName evidence="6 7">Peptidyl-tRNA hydrolase</fullName>
        <shortName evidence="7">Pth</shortName>
        <ecNumber evidence="1 7">3.1.1.29</ecNumber>
    </recommendedName>
</protein>
<comment type="function">
    <text evidence="7">Catalyzes the release of premature peptidyl moieties from peptidyl-tRNA molecules trapped in stalled 50S ribosomal subunits, and thus maintains levels of free tRNAs and 50S ribosomes.</text>
</comment>
<keyword evidence="3 7" id="KW-0378">Hydrolase</keyword>
<dbReference type="InterPro" id="IPR001328">
    <property type="entry name" value="Pept_tRNA_hydro"/>
</dbReference>
<accession>A0ABQ1Q441</accession>
<name>A0ABQ1Q441_9GAMM</name>
<dbReference type="Gene3D" id="3.40.50.1470">
    <property type="entry name" value="Peptidyl-tRNA hydrolase"/>
    <property type="match status" value="1"/>
</dbReference>
<dbReference type="EMBL" id="BMFF01000009">
    <property type="protein sequence ID" value="GGD11679.1"/>
    <property type="molecule type" value="Genomic_DNA"/>
</dbReference>
<keyword evidence="9" id="KW-1185">Reference proteome</keyword>
<evidence type="ECO:0000313" key="9">
    <source>
        <dbReference type="Proteomes" id="UP000638188"/>
    </source>
</evidence>
<feature type="site" description="Discriminates between blocked and unblocked aminoacyl-tRNA" evidence="7">
    <location>
        <position position="24"/>
    </location>
</feature>
<dbReference type="NCBIfam" id="TIGR00447">
    <property type="entry name" value="pth"/>
    <property type="match status" value="1"/>
</dbReference>
<comment type="subcellular location">
    <subcellularLocation>
        <location evidence="7">Cytoplasm</location>
    </subcellularLocation>
</comment>
<keyword evidence="7" id="KW-0963">Cytoplasm</keyword>
<feature type="binding site" evidence="7">
    <location>
        <position position="128"/>
    </location>
    <ligand>
        <name>tRNA</name>
        <dbReference type="ChEBI" id="CHEBI:17843"/>
    </ligand>
</feature>
<reference evidence="9" key="1">
    <citation type="journal article" date="2019" name="Int. J. Syst. Evol. Microbiol.">
        <title>The Global Catalogue of Microorganisms (GCM) 10K type strain sequencing project: providing services to taxonomists for standard genome sequencing and annotation.</title>
        <authorList>
            <consortium name="The Broad Institute Genomics Platform"/>
            <consortium name="The Broad Institute Genome Sequencing Center for Infectious Disease"/>
            <person name="Wu L."/>
            <person name="Ma J."/>
        </authorList>
    </citation>
    <scope>NUCLEOTIDE SEQUENCE [LARGE SCALE GENOMIC DNA]</scope>
    <source>
        <strain evidence="9">CGMCC 1.12482</strain>
    </source>
</reference>
<dbReference type="InterPro" id="IPR036416">
    <property type="entry name" value="Pept_tRNA_hydro_sf"/>
</dbReference>
<feature type="binding site" evidence="7">
    <location>
        <position position="29"/>
    </location>
    <ligand>
        <name>tRNA</name>
        <dbReference type="ChEBI" id="CHEBI:17843"/>
    </ligand>
</feature>
<organism evidence="8 9">
    <name type="scientific">Halopseudomonas salina</name>
    <dbReference type="NCBI Taxonomy" id="1323744"/>
    <lineage>
        <taxon>Bacteria</taxon>
        <taxon>Pseudomonadati</taxon>
        <taxon>Pseudomonadota</taxon>
        <taxon>Gammaproteobacteria</taxon>
        <taxon>Pseudomonadales</taxon>
        <taxon>Pseudomonadaceae</taxon>
        <taxon>Halopseudomonas</taxon>
    </lineage>
</organism>
<feature type="site" description="Stabilizes the basic form of H active site to accept a proton" evidence="7">
    <location>
        <position position="107"/>
    </location>
</feature>
<evidence type="ECO:0000256" key="7">
    <source>
        <dbReference type="HAMAP-Rule" id="MF_00083"/>
    </source>
</evidence>
<feature type="active site" description="Proton acceptor" evidence="7">
    <location>
        <position position="34"/>
    </location>
</feature>
<feature type="binding site" evidence="7">
    <location>
        <position position="82"/>
    </location>
    <ligand>
        <name>tRNA</name>
        <dbReference type="ChEBI" id="CHEBI:17843"/>
    </ligand>
</feature>
<evidence type="ECO:0000256" key="5">
    <source>
        <dbReference type="ARBA" id="ARBA00038063"/>
    </source>
</evidence>
<sequence length="206" mass="22424">MTAETHKGRPVVTQGIKLIVGLGNPGPEYELTRHNAGALFVARLADKHNVQLRQESKFYGLTGRLTLEGQDVRLLIPTTFMNRSGQAVAALAGFYRIEPQEILVAHDELDLPPGVVKCKQGGGTGGHNGLKDILARMGNQNTFYRLRLGIGHPGHSSQVTGFVLGRAPKAEQEALEACVDEAIRELPGIINGDWTKVMQRLHSFKA</sequence>
<comment type="function">
    <text evidence="7">Hydrolyzes ribosome-free peptidyl-tRNAs (with 1 or more amino acids incorporated), which drop off the ribosome during protein synthesis, or as a result of ribosome stalling.</text>
</comment>
<comment type="similarity">
    <text evidence="5 7">Belongs to the PTH family.</text>
</comment>
<comment type="catalytic activity">
    <reaction evidence="7">
        <text>an N-acyl-L-alpha-aminoacyl-tRNA + H2O = an N-acyl-L-amino acid + a tRNA + H(+)</text>
        <dbReference type="Rhea" id="RHEA:54448"/>
        <dbReference type="Rhea" id="RHEA-COMP:10123"/>
        <dbReference type="Rhea" id="RHEA-COMP:13883"/>
        <dbReference type="ChEBI" id="CHEBI:15377"/>
        <dbReference type="ChEBI" id="CHEBI:15378"/>
        <dbReference type="ChEBI" id="CHEBI:59874"/>
        <dbReference type="ChEBI" id="CHEBI:78442"/>
        <dbReference type="ChEBI" id="CHEBI:138191"/>
        <dbReference type="EC" id="3.1.1.29"/>
    </reaction>
</comment>